<reference evidence="2 3" key="1">
    <citation type="submission" date="2023-07" db="EMBL/GenBank/DDBJ databases">
        <title>Genomic Encyclopedia of Type Strains, Phase IV (KMG-IV): sequencing the most valuable type-strain genomes for metagenomic binning, comparative biology and taxonomic classification.</title>
        <authorList>
            <person name="Goeker M."/>
        </authorList>
    </citation>
    <scope>NUCLEOTIDE SEQUENCE [LARGE SCALE GENOMIC DNA]</scope>
    <source>
        <strain evidence="2 3">DSM 19013</strain>
    </source>
</reference>
<gene>
    <name evidence="2" type="ORF">QO012_000659</name>
</gene>
<dbReference type="Proteomes" id="UP001231124">
    <property type="component" value="Unassembled WGS sequence"/>
</dbReference>
<feature type="region of interest" description="Disordered" evidence="1">
    <location>
        <begin position="1"/>
        <end position="34"/>
    </location>
</feature>
<keyword evidence="3" id="KW-1185">Reference proteome</keyword>
<feature type="compositionally biased region" description="Low complexity" evidence="1">
    <location>
        <begin position="12"/>
        <end position="22"/>
    </location>
</feature>
<evidence type="ECO:0000313" key="3">
    <source>
        <dbReference type="Proteomes" id="UP001231124"/>
    </source>
</evidence>
<dbReference type="EMBL" id="JAUSVP010000002">
    <property type="protein sequence ID" value="MDQ0446170.1"/>
    <property type="molecule type" value="Genomic_DNA"/>
</dbReference>
<proteinExistence type="predicted"/>
<sequence>MTIPLSPPAPSARPAASAPAGKVPGGKAPGGKVPAAKTKFGGVAVVCAKCAKRQGLRPKALRALLRDAYRTVSPAPERREGKEKGKARKLCVVESGCLGPCPKHAVAVATGASLAAGRVLLLDPKAGREGARAALLPEFGPNGALAAEPETAGPRAAPPPAS</sequence>
<feature type="region of interest" description="Disordered" evidence="1">
    <location>
        <begin position="139"/>
        <end position="162"/>
    </location>
</feature>
<feature type="compositionally biased region" description="Pro residues" evidence="1">
    <location>
        <begin position="1"/>
        <end position="11"/>
    </location>
</feature>
<evidence type="ECO:0000256" key="1">
    <source>
        <dbReference type="SAM" id="MobiDB-lite"/>
    </source>
</evidence>
<evidence type="ECO:0008006" key="4">
    <source>
        <dbReference type="Google" id="ProtNLM"/>
    </source>
</evidence>
<accession>A0ABU0HWS9</accession>
<comment type="caution">
    <text evidence="2">The sequence shown here is derived from an EMBL/GenBank/DDBJ whole genome shotgun (WGS) entry which is preliminary data.</text>
</comment>
<name>A0ABU0HWS9_9HYPH</name>
<dbReference type="RefSeq" id="WP_238204101.1">
    <property type="nucleotide sequence ID" value="NZ_BPQE01000017.1"/>
</dbReference>
<organism evidence="2 3">
    <name type="scientific">Methylobacterium aerolatum</name>
    <dbReference type="NCBI Taxonomy" id="418708"/>
    <lineage>
        <taxon>Bacteria</taxon>
        <taxon>Pseudomonadati</taxon>
        <taxon>Pseudomonadota</taxon>
        <taxon>Alphaproteobacteria</taxon>
        <taxon>Hyphomicrobiales</taxon>
        <taxon>Methylobacteriaceae</taxon>
        <taxon>Methylobacterium</taxon>
    </lineage>
</organism>
<evidence type="ECO:0000313" key="2">
    <source>
        <dbReference type="EMBL" id="MDQ0446170.1"/>
    </source>
</evidence>
<protein>
    <recommendedName>
        <fullName evidence="4">(2Fe-2S) ferredoxin domain-containing protein</fullName>
    </recommendedName>
</protein>